<protein>
    <submittedName>
        <fullName evidence="1">Uncharacterized protein</fullName>
    </submittedName>
</protein>
<proteinExistence type="predicted"/>
<gene>
    <name evidence="1" type="ORF">S01H1_58572</name>
</gene>
<name>X0X6Q1_9ZZZZ</name>
<comment type="caution">
    <text evidence="1">The sequence shown here is derived from an EMBL/GenBank/DDBJ whole genome shotgun (WGS) entry which is preliminary data.</text>
</comment>
<accession>X0X6Q1</accession>
<reference evidence="1" key="1">
    <citation type="journal article" date="2014" name="Front. Microbiol.">
        <title>High frequency of phylogenetically diverse reductive dehalogenase-homologous genes in deep subseafloor sedimentary metagenomes.</title>
        <authorList>
            <person name="Kawai M."/>
            <person name="Futagami T."/>
            <person name="Toyoda A."/>
            <person name="Takaki Y."/>
            <person name="Nishi S."/>
            <person name="Hori S."/>
            <person name="Arai W."/>
            <person name="Tsubouchi T."/>
            <person name="Morono Y."/>
            <person name="Uchiyama I."/>
            <person name="Ito T."/>
            <person name="Fujiyama A."/>
            <person name="Inagaki F."/>
            <person name="Takami H."/>
        </authorList>
    </citation>
    <scope>NUCLEOTIDE SEQUENCE</scope>
    <source>
        <strain evidence="1">Expedition CK06-06</strain>
    </source>
</reference>
<organism evidence="1">
    <name type="scientific">marine sediment metagenome</name>
    <dbReference type="NCBI Taxonomy" id="412755"/>
    <lineage>
        <taxon>unclassified sequences</taxon>
        <taxon>metagenomes</taxon>
        <taxon>ecological metagenomes</taxon>
    </lineage>
</organism>
<dbReference type="AlphaFoldDB" id="X0X6Q1"/>
<evidence type="ECO:0000313" key="1">
    <source>
        <dbReference type="EMBL" id="GAG20656.1"/>
    </source>
</evidence>
<dbReference type="EMBL" id="BARS01038266">
    <property type="protein sequence ID" value="GAG20656.1"/>
    <property type="molecule type" value="Genomic_DNA"/>
</dbReference>
<feature type="non-terminal residue" evidence="1">
    <location>
        <position position="38"/>
    </location>
</feature>
<sequence length="38" mass="4633">MLAYHLNRQLFPQQKLELRQEVNNQEGIGRLQYKPEYS</sequence>